<dbReference type="InterPro" id="IPR022764">
    <property type="entry name" value="Peptidase_S54_rhomboid_dom"/>
</dbReference>
<feature type="compositionally biased region" description="Polar residues" evidence="11">
    <location>
        <begin position="16"/>
        <end position="28"/>
    </location>
</feature>
<gene>
    <name evidence="13" type="ORF">N7456_012996</name>
</gene>
<name>A0A9W9EKS2_9EURO</name>
<dbReference type="InterPro" id="IPR002610">
    <property type="entry name" value="Peptidase_S54_rhomboid-like"/>
</dbReference>
<evidence type="ECO:0000256" key="2">
    <source>
        <dbReference type="ARBA" id="ARBA00004141"/>
    </source>
</evidence>
<evidence type="ECO:0000256" key="3">
    <source>
        <dbReference type="ARBA" id="ARBA00009045"/>
    </source>
</evidence>
<accession>A0A9W9EKS2</accession>
<organism evidence="13 14">
    <name type="scientific">Penicillium angulare</name>
    <dbReference type="NCBI Taxonomy" id="116970"/>
    <lineage>
        <taxon>Eukaryota</taxon>
        <taxon>Fungi</taxon>
        <taxon>Dikarya</taxon>
        <taxon>Ascomycota</taxon>
        <taxon>Pezizomycotina</taxon>
        <taxon>Eurotiomycetes</taxon>
        <taxon>Eurotiomycetidae</taxon>
        <taxon>Eurotiales</taxon>
        <taxon>Aspergillaceae</taxon>
        <taxon>Penicillium</taxon>
    </lineage>
</organism>
<keyword evidence="6 10" id="KW-0378">Hydrolase</keyword>
<dbReference type="EMBL" id="JAPQKH010000008">
    <property type="protein sequence ID" value="KAJ5083569.1"/>
    <property type="molecule type" value="Genomic_DNA"/>
</dbReference>
<dbReference type="GO" id="GO:0006508">
    <property type="term" value="P:proteolysis"/>
    <property type="evidence" value="ECO:0007669"/>
    <property type="project" value="UniProtKB-KW"/>
</dbReference>
<protein>
    <recommendedName>
        <fullName evidence="10">Rhomboid-type serine protease</fullName>
        <ecNumber evidence="10">3.4.21.105</ecNumber>
    </recommendedName>
</protein>
<dbReference type="OrthoDB" id="2146116at2759"/>
<dbReference type="Proteomes" id="UP001149165">
    <property type="component" value="Unassembled WGS sequence"/>
</dbReference>
<evidence type="ECO:0000313" key="14">
    <source>
        <dbReference type="Proteomes" id="UP001149165"/>
    </source>
</evidence>
<keyword evidence="4 10" id="KW-0645">Protease</keyword>
<dbReference type="PANTHER" id="PTHR22936">
    <property type="entry name" value="RHOMBOID-RELATED"/>
    <property type="match status" value="1"/>
</dbReference>
<evidence type="ECO:0000256" key="5">
    <source>
        <dbReference type="ARBA" id="ARBA00022692"/>
    </source>
</evidence>
<comment type="catalytic activity">
    <reaction evidence="1 10">
        <text>Cleaves type-1 transmembrane domains using a catalytic dyad composed of serine and histidine that are contributed by different transmembrane domains.</text>
        <dbReference type="EC" id="3.4.21.105"/>
    </reaction>
</comment>
<comment type="similarity">
    <text evidence="3 10">Belongs to the peptidase S54 family.</text>
</comment>
<comment type="caution">
    <text evidence="10">Lacks conserved residue(s) required for the propagation of feature annotation.</text>
</comment>
<comment type="caution">
    <text evidence="13">The sequence shown here is derived from an EMBL/GenBank/DDBJ whole genome shotgun (WGS) entry which is preliminary data.</text>
</comment>
<dbReference type="InterPro" id="IPR035952">
    <property type="entry name" value="Rhomboid-like_sf"/>
</dbReference>
<reference evidence="13" key="2">
    <citation type="journal article" date="2023" name="IMA Fungus">
        <title>Comparative genomic study of the Penicillium genus elucidates a diverse pangenome and 15 lateral gene transfer events.</title>
        <authorList>
            <person name="Petersen C."/>
            <person name="Sorensen T."/>
            <person name="Nielsen M.R."/>
            <person name="Sondergaard T.E."/>
            <person name="Sorensen J.L."/>
            <person name="Fitzpatrick D.A."/>
            <person name="Frisvad J.C."/>
            <person name="Nielsen K.L."/>
        </authorList>
    </citation>
    <scope>NUCLEOTIDE SEQUENCE</scope>
    <source>
        <strain evidence="13">IBT 30069</strain>
    </source>
</reference>
<evidence type="ECO:0000256" key="10">
    <source>
        <dbReference type="RuleBase" id="RU362115"/>
    </source>
</evidence>
<dbReference type="GO" id="GO:0004252">
    <property type="term" value="F:serine-type endopeptidase activity"/>
    <property type="evidence" value="ECO:0007669"/>
    <property type="project" value="InterPro"/>
</dbReference>
<feature type="transmembrane region" description="Helical" evidence="10">
    <location>
        <begin position="337"/>
        <end position="356"/>
    </location>
</feature>
<dbReference type="GO" id="GO:0016020">
    <property type="term" value="C:membrane"/>
    <property type="evidence" value="ECO:0007669"/>
    <property type="project" value="UniProtKB-SubCell"/>
</dbReference>
<keyword evidence="5 10" id="KW-0812">Transmembrane</keyword>
<reference evidence="13" key="1">
    <citation type="submission" date="2022-11" db="EMBL/GenBank/DDBJ databases">
        <authorList>
            <person name="Petersen C."/>
        </authorList>
    </citation>
    <scope>NUCLEOTIDE SEQUENCE</scope>
    <source>
        <strain evidence="13">IBT 30069</strain>
    </source>
</reference>
<dbReference type="EC" id="3.4.21.105" evidence="10"/>
<keyword evidence="8 10" id="KW-1133">Transmembrane helix</keyword>
<sequence>MAANDYYHSNIPSPPSYDQANPGRTNHATPAPSEHGFAAPSLSNRDDLSAPYHNRESQQSFASEHGAYAGAGQGGNDHYAENIPLKAQTQFGNNPEWMQQTQYAPSPGGLEDSRQRGQNGRKKSFFKRKHPYVTWLLTLIQVIVFIVELVKSAQLTGSPIETKPSFNPMIGPSAYVQIYIGARYDPCMKNIPNIQDANTTIAFPCPNATSTVSECTLSQACGFGGVPNPHPGGTLHETPAPNQWFRFIIPIFIHAGFIHIGCNLLVQMTMGAEMEMMVGIWRYTLTYFASGIFGFVLGGNYAAQGQPSDGCSGALFGILALYLLDLLYDWQNRPSPWVELIIMILGVAISFVLGLLPGLDNFSHIGGFTMGLALGLTIMRSPNALRERIGLARQPYVAMSGGAGPSVPVHRKTTSFVEFFKGKKNNTGNGEMGEPSEPKGPLAFFKGRKPLWWAWWIVRAGALVAVLVGFILLIIDFYKYPSSNCSWCYRLSCLPVNGWCEQGNIEITNQTSSGS</sequence>
<feature type="region of interest" description="Disordered" evidence="11">
    <location>
        <begin position="1"/>
        <end position="61"/>
    </location>
</feature>
<feature type="transmembrane region" description="Helical" evidence="10">
    <location>
        <begin position="278"/>
        <end position="301"/>
    </location>
</feature>
<comment type="subcellular location">
    <subcellularLocation>
        <location evidence="2 10">Membrane</location>
        <topology evidence="2 10">Multi-pass membrane protein</topology>
    </subcellularLocation>
</comment>
<evidence type="ECO:0000256" key="7">
    <source>
        <dbReference type="ARBA" id="ARBA00022825"/>
    </source>
</evidence>
<evidence type="ECO:0000256" key="6">
    <source>
        <dbReference type="ARBA" id="ARBA00022801"/>
    </source>
</evidence>
<evidence type="ECO:0000256" key="1">
    <source>
        <dbReference type="ARBA" id="ARBA00000156"/>
    </source>
</evidence>
<feature type="domain" description="Peptidase S54 rhomboid" evidence="12">
    <location>
        <begin position="242"/>
        <end position="380"/>
    </location>
</feature>
<keyword evidence="7 10" id="KW-0720">Serine protease</keyword>
<feature type="compositionally biased region" description="Basic and acidic residues" evidence="11">
    <location>
        <begin position="44"/>
        <end position="56"/>
    </location>
</feature>
<evidence type="ECO:0000313" key="13">
    <source>
        <dbReference type="EMBL" id="KAJ5083569.1"/>
    </source>
</evidence>
<feature type="transmembrane region" description="Helical" evidence="10">
    <location>
        <begin position="453"/>
        <end position="475"/>
    </location>
</feature>
<keyword evidence="14" id="KW-1185">Reference proteome</keyword>
<feature type="transmembrane region" description="Helical" evidence="10">
    <location>
        <begin position="132"/>
        <end position="150"/>
    </location>
</feature>
<evidence type="ECO:0000256" key="9">
    <source>
        <dbReference type="ARBA" id="ARBA00023136"/>
    </source>
</evidence>
<comment type="function">
    <text evidence="10">Serine protease involved in intramembrane proteolysis.</text>
</comment>
<evidence type="ECO:0000256" key="8">
    <source>
        <dbReference type="ARBA" id="ARBA00022989"/>
    </source>
</evidence>
<evidence type="ECO:0000256" key="11">
    <source>
        <dbReference type="SAM" id="MobiDB-lite"/>
    </source>
</evidence>
<feature type="transmembrane region" description="Helical" evidence="10">
    <location>
        <begin position="313"/>
        <end position="330"/>
    </location>
</feature>
<keyword evidence="9 10" id="KW-0472">Membrane</keyword>
<dbReference type="SUPFAM" id="SSF144091">
    <property type="entry name" value="Rhomboid-like"/>
    <property type="match status" value="1"/>
</dbReference>
<evidence type="ECO:0000259" key="12">
    <source>
        <dbReference type="Pfam" id="PF01694"/>
    </source>
</evidence>
<proteinExistence type="inferred from homology"/>
<dbReference type="PANTHER" id="PTHR22936:SF69">
    <property type="entry name" value="RHOMBOID-LIKE PROTEIN"/>
    <property type="match status" value="1"/>
</dbReference>
<dbReference type="Gene3D" id="1.20.1540.10">
    <property type="entry name" value="Rhomboid-like"/>
    <property type="match status" value="1"/>
</dbReference>
<feature type="region of interest" description="Disordered" evidence="11">
    <location>
        <begin position="98"/>
        <end position="123"/>
    </location>
</feature>
<dbReference type="AlphaFoldDB" id="A0A9W9EKS2"/>
<evidence type="ECO:0000256" key="4">
    <source>
        <dbReference type="ARBA" id="ARBA00022670"/>
    </source>
</evidence>
<feature type="transmembrane region" description="Helical" evidence="10">
    <location>
        <begin position="244"/>
        <end position="266"/>
    </location>
</feature>
<dbReference type="Pfam" id="PF01694">
    <property type="entry name" value="Rhomboid"/>
    <property type="match status" value="1"/>
</dbReference>